<keyword evidence="3" id="KW-0175">Coiled coil</keyword>
<dbReference type="Pfam" id="PF22362">
    <property type="entry name" value="Ago_MID_bact"/>
    <property type="match status" value="1"/>
</dbReference>
<accession>A0ABX3IGX8</accession>
<name>A0ABX3IGX8_9BACT</name>
<dbReference type="Gene3D" id="3.30.420.10">
    <property type="entry name" value="Ribonuclease H-like superfamily/Ribonuclease H"/>
    <property type="match status" value="1"/>
</dbReference>
<dbReference type="InterPro" id="IPR054434">
    <property type="entry name" value="Ago_MID_bact"/>
</dbReference>
<sequence>MFLNLYRLKIPYKVKRLYFSNSSTPAEILSKNLTRVNNIRFYNSSKLVWVEIPDVDFSIKPYQAKNYLLDKFEVIDESQDPILFVKTLYNYVKKQFIDKGYYFKRRSIFISNEDKFCLNTNKDINAHVSYKIKLYKLNGKYYFSILPRFTFLSKDPALYSRIKSAYLLNIKTGKTFLYVSGEDEKIKIKVDDEIVTVKNNDIYYFNFSSTEAKELGFSKELPQIYKNLNMIYSNMEKKLSFLNNVIEVDIPYKILQKDIKKPKITYIFKNGISENKKDIFKFSFYKPPKKLNIAFLFSSKKQVKSLYPVLKSTFNSKNSLFYIALNQLGIKNITNVRFEKNPINKKAIFFYDPDTLTIKDREFLSNKSYKIITIVVLDEHVGNIDNLLKNAPDNLIIVPILKNNLLKIKPYIFKSYIYKLLLFCTDSMPFLLKNLDLRRKILYVGIDLSHDTYNRKTHLAISAVTNFGNIIYLSRYRNLMLNEKLELEILEKEYVRLMDKYKEKTNSYPEIVFIIRDGVFLEDIKVVENILNMIEVKYVLAEVNKNSNINSCLNLKENIIRLEKNSFVYFPSSYNHQKGVEINIIRNCTDYSFEKIAEHIYGLTKINPPSPFSERRLPYPLYIVNKVALSDYEWKIYVPIGKDKIYNFIR</sequence>
<feature type="coiled-coil region" evidence="3">
    <location>
        <begin position="473"/>
        <end position="507"/>
    </location>
</feature>
<proteinExistence type="inferred from homology"/>
<evidence type="ECO:0000313" key="6">
    <source>
        <dbReference type="Proteomes" id="UP000242616"/>
    </source>
</evidence>
<dbReference type="InterPro" id="IPR003165">
    <property type="entry name" value="Piwi"/>
</dbReference>
<keyword evidence="6" id="KW-1185">Reference proteome</keyword>
<evidence type="ECO:0000313" key="5">
    <source>
        <dbReference type="EMBL" id="ONN26439.1"/>
    </source>
</evidence>
<comment type="caution">
    <text evidence="5">The sequence shown here is derived from an EMBL/GenBank/DDBJ whole genome shotgun (WGS) entry which is preliminary data.</text>
</comment>
<evidence type="ECO:0000256" key="3">
    <source>
        <dbReference type="SAM" id="Coils"/>
    </source>
</evidence>
<feature type="domain" description="Piwi" evidence="4">
    <location>
        <begin position="345"/>
        <end position="635"/>
    </location>
</feature>
<dbReference type="InterPro" id="IPR036397">
    <property type="entry name" value="RNaseH_sf"/>
</dbReference>
<evidence type="ECO:0000256" key="2">
    <source>
        <dbReference type="ARBA" id="ARBA00035032"/>
    </source>
</evidence>
<evidence type="ECO:0000259" key="4">
    <source>
        <dbReference type="SMART" id="SM00950"/>
    </source>
</evidence>
<dbReference type="SUPFAM" id="SSF53098">
    <property type="entry name" value="Ribonuclease H-like"/>
    <property type="match status" value="1"/>
</dbReference>
<comment type="similarity">
    <text evidence="1">Belongs to the argonaute family. Long pAgo subfamily.</text>
</comment>
<dbReference type="InterPro" id="IPR012337">
    <property type="entry name" value="RNaseH-like_sf"/>
</dbReference>
<dbReference type="Pfam" id="PF22136">
    <property type="entry name" value="MpAgo_N-like"/>
    <property type="match status" value="1"/>
</dbReference>
<dbReference type="SMART" id="SM00950">
    <property type="entry name" value="Piwi"/>
    <property type="match status" value="1"/>
</dbReference>
<reference evidence="5 6" key="1">
    <citation type="submission" date="2015-06" db="EMBL/GenBank/DDBJ databases">
        <title>Genome sequencing of Thermotogales isolates from hydrothermal vents.</title>
        <authorList>
            <person name="Haverkamp T.H."/>
            <person name="Kublanov I.V."/>
            <person name="Nesbo C.L."/>
        </authorList>
    </citation>
    <scope>NUCLEOTIDE SEQUENCE [LARGE SCALE GENOMIC DNA]</scope>
    <source>
        <strain evidence="6">ik275mar</strain>
    </source>
</reference>
<organism evidence="5 6">
    <name type="scientific">Thermosipho affectus</name>
    <dbReference type="NCBI Taxonomy" id="660294"/>
    <lineage>
        <taxon>Bacteria</taxon>
        <taxon>Thermotogati</taxon>
        <taxon>Thermotogota</taxon>
        <taxon>Thermotogae</taxon>
        <taxon>Thermotogales</taxon>
        <taxon>Fervidobacteriaceae</taxon>
        <taxon>Thermosipho</taxon>
    </lineage>
</organism>
<dbReference type="RefSeq" id="WP_077198807.1">
    <property type="nucleotide sequence ID" value="NZ_LBFC01000024.1"/>
</dbReference>
<dbReference type="InterPro" id="IPR054387">
    <property type="entry name" value="Ago_N_bact"/>
</dbReference>
<evidence type="ECO:0000256" key="1">
    <source>
        <dbReference type="ARBA" id="ARBA00035012"/>
    </source>
</evidence>
<dbReference type="Proteomes" id="UP000242616">
    <property type="component" value="Unassembled WGS sequence"/>
</dbReference>
<dbReference type="EMBL" id="LBFC01000024">
    <property type="protein sequence ID" value="ONN26439.1"/>
    <property type="molecule type" value="Genomic_DNA"/>
</dbReference>
<gene>
    <name evidence="5" type="ORF">XJ44_08960</name>
</gene>
<protein>
    <recommendedName>
        <fullName evidence="2">Protein argonaute</fullName>
    </recommendedName>
</protein>